<sequence length="96" mass="10816">MLLAEAHSTPGRVAEMSGYVWTHFGVLTKVCADGRMVTITNESGSTRKMSIEKYKESAEAVYHNCFSLIGRAVDIQTSQNTAEWNPYVWFSDIEQH</sequence>
<reference evidence="1" key="1">
    <citation type="journal article" date="2005" name="Appl. Environ. Microbiol.">
        <title>Identification and characterization of putative virulence genes and gene clusters in Aeromonas hydrophila PPD134/91.</title>
        <authorList>
            <person name="Yu H.B."/>
            <person name="Zhang Y.L."/>
            <person name="Lau Y.L."/>
            <person name="Yao F."/>
            <person name="Vilches S."/>
            <person name="Merino S."/>
            <person name="Tomas J.M."/>
            <person name="Howard S.P."/>
            <person name="Leung K.Y."/>
        </authorList>
    </citation>
    <scope>NUCLEOTIDE SEQUENCE</scope>
    <source>
        <strain evidence="1">PPD134/91</strain>
    </source>
</reference>
<evidence type="ECO:0000313" key="1">
    <source>
        <dbReference type="EMBL" id="AAS46716.1"/>
    </source>
</evidence>
<organism evidence="1">
    <name type="scientific">Aeromonas hydrophila</name>
    <dbReference type="NCBI Taxonomy" id="644"/>
    <lineage>
        <taxon>Bacteria</taxon>
        <taxon>Pseudomonadati</taxon>
        <taxon>Pseudomonadota</taxon>
        <taxon>Gammaproteobacteria</taxon>
        <taxon>Aeromonadales</taxon>
        <taxon>Aeromonadaceae</taxon>
        <taxon>Aeromonas</taxon>
    </lineage>
</organism>
<dbReference type="AlphaFoldDB" id="Q5VJ13"/>
<dbReference type="EMBL" id="AY442269">
    <property type="protein sequence ID" value="AAS46716.1"/>
    <property type="molecule type" value="Genomic_DNA"/>
</dbReference>
<protein>
    <submittedName>
        <fullName evidence="1">Uncharacterized protein</fullName>
    </submittedName>
</protein>
<name>Q5VJ13_AERHY</name>
<proteinExistence type="predicted"/>
<accession>Q5VJ13</accession>